<name>X0JST0_FUSO5</name>
<reference evidence="3" key="1">
    <citation type="submission" date="2011-11" db="EMBL/GenBank/DDBJ databases">
        <title>The Genome Sequence of Fusarium oxysporum II5.</title>
        <authorList>
            <consortium name="The Broad Institute Genome Sequencing Platform"/>
            <person name="Ma L.-J."/>
            <person name="Gale L.R."/>
            <person name="Schwartz D.C."/>
            <person name="Zhou S."/>
            <person name="Corby-Kistler H."/>
            <person name="Young S.K."/>
            <person name="Zeng Q."/>
            <person name="Gargeya S."/>
            <person name="Fitzgerald M."/>
            <person name="Haas B."/>
            <person name="Abouelleil A."/>
            <person name="Alvarado L."/>
            <person name="Arachchi H.M."/>
            <person name="Berlin A."/>
            <person name="Brown A."/>
            <person name="Chapman S.B."/>
            <person name="Chen Z."/>
            <person name="Dunbar C."/>
            <person name="Freedman E."/>
            <person name="Gearin G."/>
            <person name="Goldberg J."/>
            <person name="Griggs A."/>
            <person name="Gujja S."/>
            <person name="Heiman D."/>
            <person name="Howarth C."/>
            <person name="Larson L."/>
            <person name="Lui A."/>
            <person name="MacDonald P.J.P."/>
            <person name="Montmayeur A."/>
            <person name="Murphy C."/>
            <person name="Neiman D."/>
            <person name="Pearson M."/>
            <person name="Priest M."/>
            <person name="Roberts A."/>
            <person name="Saif S."/>
            <person name="Shea T."/>
            <person name="Shenoy N."/>
            <person name="Sisk P."/>
            <person name="Stolte C."/>
            <person name="Sykes S."/>
            <person name="Wortman J."/>
            <person name="Nusbaum C."/>
            <person name="Birren B."/>
        </authorList>
    </citation>
    <scope>NUCLEOTIDE SEQUENCE [LARGE SCALE GENOMIC DNA]</scope>
    <source>
        <strain evidence="3">54006</strain>
    </source>
</reference>
<dbReference type="InterPro" id="IPR042098">
    <property type="entry name" value="TauD-like_sf"/>
</dbReference>
<accession>X0JST0</accession>
<proteinExistence type="predicted"/>
<dbReference type="InterPro" id="IPR003819">
    <property type="entry name" value="TauD/TfdA-like"/>
</dbReference>
<keyword evidence="1" id="KW-0560">Oxidoreductase</keyword>
<dbReference type="Proteomes" id="UP000030685">
    <property type="component" value="Unassembled WGS sequence"/>
</dbReference>
<reference evidence="3" key="2">
    <citation type="submission" date="2012-05" db="EMBL/GenBank/DDBJ databases">
        <title>The Genome Annotation of Fusarium oxysporum II5.</title>
        <authorList>
            <consortium name="The Broad Institute Genomics Platform"/>
            <person name="Ma L.-J."/>
            <person name="Corby-Kistler H."/>
            <person name="Broz K."/>
            <person name="Gale L.R."/>
            <person name="Jonkers W."/>
            <person name="O'Donnell K."/>
            <person name="Ploetz R."/>
            <person name="Steinberg C."/>
            <person name="Schwartz D.C."/>
            <person name="VanEtten H."/>
            <person name="Zhou S."/>
            <person name="Young S.K."/>
            <person name="Zeng Q."/>
            <person name="Gargeya S."/>
            <person name="Fitzgerald M."/>
            <person name="Abouelleil A."/>
            <person name="Alvarado L."/>
            <person name="Chapman S.B."/>
            <person name="Gainer-Dewar J."/>
            <person name="Goldberg J."/>
            <person name="Griggs A."/>
            <person name="Gujja S."/>
            <person name="Hansen M."/>
            <person name="Howarth C."/>
            <person name="Imamovic A."/>
            <person name="Ireland A."/>
            <person name="Larimer J."/>
            <person name="McCowan C."/>
            <person name="Murphy C."/>
            <person name="Pearson M."/>
            <person name="Poon T.W."/>
            <person name="Priest M."/>
            <person name="Roberts A."/>
            <person name="Saif S."/>
            <person name="Shea T."/>
            <person name="Sykes S."/>
            <person name="Wortman J."/>
            <person name="Nusbaum C."/>
            <person name="Birren B."/>
        </authorList>
    </citation>
    <scope>NUCLEOTIDE SEQUENCE</scope>
    <source>
        <strain evidence="3">54006</strain>
    </source>
</reference>
<feature type="domain" description="TauD/TfdA-like" evidence="2">
    <location>
        <begin position="60"/>
        <end position="196"/>
    </location>
</feature>
<dbReference type="HOGENOM" id="CLU_102803_0_0_1"/>
<dbReference type="RefSeq" id="XP_031061616.1">
    <property type="nucleotide sequence ID" value="XM_031208610.1"/>
</dbReference>
<dbReference type="SUPFAM" id="SSF51197">
    <property type="entry name" value="Clavaminate synthase-like"/>
    <property type="match status" value="1"/>
</dbReference>
<organism evidence="3">
    <name type="scientific">Fusarium odoratissimum (strain NRRL 54006)</name>
    <dbReference type="NCBI Taxonomy" id="1089451"/>
    <lineage>
        <taxon>Eukaryota</taxon>
        <taxon>Fungi</taxon>
        <taxon>Dikarya</taxon>
        <taxon>Ascomycota</taxon>
        <taxon>Pezizomycotina</taxon>
        <taxon>Sordariomycetes</taxon>
        <taxon>Hypocreomycetidae</taxon>
        <taxon>Hypocreales</taxon>
        <taxon>Nectriaceae</taxon>
        <taxon>Fusarium</taxon>
        <taxon>Fusarium oxysporum species complex</taxon>
        <taxon>Fusarium oxysporum f. sp. cubense (strain race 4)</taxon>
    </lineage>
</organism>
<evidence type="ECO:0000259" key="2">
    <source>
        <dbReference type="Pfam" id="PF02668"/>
    </source>
</evidence>
<gene>
    <name evidence="3" type="ORF">FOIG_08566</name>
</gene>
<protein>
    <recommendedName>
        <fullName evidence="2">TauD/TfdA-like domain-containing protein</fullName>
    </recommendedName>
</protein>
<evidence type="ECO:0000313" key="3">
    <source>
        <dbReference type="EMBL" id="EXL99526.1"/>
    </source>
</evidence>
<sequence length="198" mass="22115">MESCYGTRSFPQLIDLPGAWHGNRFSHESEYVYNLSSQEVEEIENALCHFKALGLDGDLICRQNFPLPTVGKSLDRIRLDVHEGKGFGLVRGINPLDYGVQSYIANLRGRQDEKGNMLVHVVADNSSNLSSQHHRHSTSEITFHNEESGDIVSWLTRSAAASGGRCIIASGYAVYNILDRHHPASIHQLSQPKWVFAK</sequence>
<dbReference type="EMBL" id="JH658284">
    <property type="protein sequence ID" value="EXL99526.1"/>
    <property type="molecule type" value="Genomic_DNA"/>
</dbReference>
<dbReference type="AlphaFoldDB" id="X0JST0"/>
<dbReference type="Gene3D" id="3.60.130.10">
    <property type="entry name" value="Clavaminate synthase-like"/>
    <property type="match status" value="1"/>
</dbReference>
<dbReference type="VEuPathDB" id="FungiDB:FOIG_08566"/>
<dbReference type="GO" id="GO:0016491">
    <property type="term" value="F:oxidoreductase activity"/>
    <property type="evidence" value="ECO:0007669"/>
    <property type="project" value="UniProtKB-KW"/>
</dbReference>
<evidence type="ECO:0000256" key="1">
    <source>
        <dbReference type="ARBA" id="ARBA00023002"/>
    </source>
</evidence>
<dbReference type="GeneID" id="42033741"/>
<dbReference type="Pfam" id="PF02668">
    <property type="entry name" value="TauD"/>
    <property type="match status" value="1"/>
</dbReference>